<protein>
    <submittedName>
        <fullName evidence="2">Uncharacterized protein</fullName>
    </submittedName>
</protein>
<organism evidence="2 3">
    <name type="scientific">Candidatus Nitrososphaera evergladensis SR1</name>
    <dbReference type="NCBI Taxonomy" id="1459636"/>
    <lineage>
        <taxon>Archaea</taxon>
        <taxon>Nitrososphaerota</taxon>
        <taxon>Nitrososphaeria</taxon>
        <taxon>Nitrososphaerales</taxon>
        <taxon>Nitrososphaeraceae</taxon>
        <taxon>Nitrososphaera</taxon>
    </lineage>
</organism>
<gene>
    <name evidence="2" type="ORF">NTE_00921</name>
</gene>
<feature type="transmembrane region" description="Helical" evidence="1">
    <location>
        <begin position="12"/>
        <end position="32"/>
    </location>
</feature>
<evidence type="ECO:0000256" key="1">
    <source>
        <dbReference type="SAM" id="Phobius"/>
    </source>
</evidence>
<keyword evidence="3" id="KW-1185">Reference proteome</keyword>
<reference evidence="2 3" key="1">
    <citation type="journal article" date="2014" name="PLoS ONE">
        <title>Genome Sequence of Candidatus Nitrososphaera evergladensis from Group I.1b Enriched from Everglades Soil Reveals Novel Genomic Features of the Ammonia-Oxidizing Archaea.</title>
        <authorList>
            <person name="Zhalnina K.V."/>
            <person name="Dias R."/>
            <person name="Leonard M.T."/>
            <person name="Dorr de Quadros P."/>
            <person name="Camargo F.A."/>
            <person name="Drew J.C."/>
            <person name="Farmerie W.G."/>
            <person name="Daroub S.H."/>
            <person name="Triplett E.W."/>
        </authorList>
    </citation>
    <scope>NUCLEOTIDE SEQUENCE [LARGE SCALE GENOMIC DNA]</scope>
    <source>
        <strain evidence="2 3">SR1</strain>
    </source>
</reference>
<name>A0A075MQ46_9ARCH</name>
<keyword evidence="1" id="KW-1133">Transmembrane helix</keyword>
<sequence length="260" mass="29603">MRIGRTVGTISLVVIVLTGATVLVLLSTWNIAESGSAFASEMTDIQTESNDEEKVPTSVNEFYPVITERWTGPNVTAVTNEMEATYTANFDVKFPREMPSSNYKLQLGLVSHEYGNHNYDDNNHVFLFYSEERITNKLTLNQFWEQGGIWVVYNKNLTMVQNNFPESKGSENYGEWNPTWFNLTDTLIAAKESGMDVYETEINGHYVVAIEAQDREFQGFTVHDPAQVEFMAGNTHVMLRGYQDTEELIEIAESMWFDPS</sequence>
<dbReference type="EMBL" id="CP007174">
    <property type="protein sequence ID" value="AIF82997.1"/>
    <property type="molecule type" value="Genomic_DNA"/>
</dbReference>
<keyword evidence="1" id="KW-0812">Transmembrane</keyword>
<accession>A0A075MQ46</accession>
<dbReference type="RefSeq" id="WP_158385075.1">
    <property type="nucleotide sequence ID" value="NZ_CP007174.1"/>
</dbReference>
<evidence type="ECO:0000313" key="2">
    <source>
        <dbReference type="EMBL" id="AIF82997.1"/>
    </source>
</evidence>
<dbReference type="HOGENOM" id="CLU_1067943_0_0_2"/>
<dbReference type="Proteomes" id="UP000028194">
    <property type="component" value="Chromosome"/>
</dbReference>
<dbReference type="KEGG" id="nev:NTE_00921"/>
<evidence type="ECO:0000313" key="3">
    <source>
        <dbReference type="Proteomes" id="UP000028194"/>
    </source>
</evidence>
<proteinExistence type="predicted"/>
<dbReference type="GeneID" id="41596757"/>
<keyword evidence="1" id="KW-0472">Membrane</keyword>
<dbReference type="AlphaFoldDB" id="A0A075MQ46"/>